<evidence type="ECO:0000313" key="3">
    <source>
        <dbReference type="Proteomes" id="UP000441772"/>
    </source>
</evidence>
<keyword evidence="3" id="KW-1185">Reference proteome</keyword>
<dbReference type="AlphaFoldDB" id="A0A6I1GPL2"/>
<organism evidence="2 3">
    <name type="scientific">Bifidobacterium leontopitheci</name>
    <dbReference type="NCBI Taxonomy" id="2650774"/>
    <lineage>
        <taxon>Bacteria</taxon>
        <taxon>Bacillati</taxon>
        <taxon>Actinomycetota</taxon>
        <taxon>Actinomycetes</taxon>
        <taxon>Bifidobacteriales</taxon>
        <taxon>Bifidobacteriaceae</taxon>
        <taxon>Bifidobacterium</taxon>
    </lineage>
</organism>
<gene>
    <name evidence="2" type="ORF">F7D09_0272</name>
</gene>
<accession>A0A6I1GPL2</accession>
<sequence length="271" mass="30518">MYEETKGGIFDGYKMKKFLGGYVQLKRMRKDSEEHDWEKFANHLKYHNRFFVSFIDLEALGELITYTRTICKQGTVLTRARIAKDAEGFAPGKDMGAPPQGLAGNGRINPAGISELYTTLGDDAEADDTALHEIRAGMHDYVTFGKFILNRTITIADLSRLEEISPFDIDEDDLPLLAANLEILNGMSREISKPMRRGDDSLEYVPSQYIAEFIKSLKYDGVKYASTLRNGGMNLCLFDPTAYECHKTYTKRVSEVTYSTVNQEGGKHVHG</sequence>
<name>A0A6I1GPL2_9BIFI</name>
<comment type="caution">
    <text evidence="2">The sequence shown here is derived from an EMBL/GenBank/DDBJ whole genome shotgun (WGS) entry which is preliminary data.</text>
</comment>
<feature type="domain" description="RES" evidence="1">
    <location>
        <begin position="91"/>
        <end position="249"/>
    </location>
</feature>
<dbReference type="Pfam" id="PF08808">
    <property type="entry name" value="RES"/>
    <property type="match status" value="1"/>
</dbReference>
<dbReference type="InterPro" id="IPR014914">
    <property type="entry name" value="RES_dom"/>
</dbReference>
<dbReference type="EMBL" id="WBVT01000002">
    <property type="protein sequence ID" value="KAB7791319.1"/>
    <property type="molecule type" value="Genomic_DNA"/>
</dbReference>
<reference evidence="2 3" key="1">
    <citation type="submission" date="2019-09" db="EMBL/GenBank/DDBJ databases">
        <title>Characterization of the phylogenetic diversity of two novel species belonging to the genus Bifidobacterium: Bifidobacterium cebidarum sp. nov. and Bifidobacterium leontopitheci sp. nov.</title>
        <authorList>
            <person name="Lugli G.A."/>
            <person name="Duranti S."/>
            <person name="Milani C."/>
            <person name="Turroni F."/>
            <person name="Ventura M."/>
        </authorList>
    </citation>
    <scope>NUCLEOTIDE SEQUENCE [LARGE SCALE GENOMIC DNA]</scope>
    <source>
        <strain evidence="2 3">LMG 31471</strain>
    </source>
</reference>
<evidence type="ECO:0000259" key="1">
    <source>
        <dbReference type="SMART" id="SM00953"/>
    </source>
</evidence>
<protein>
    <submittedName>
        <fullName evidence="2">RES domain-containing protein</fullName>
    </submittedName>
</protein>
<dbReference type="SMART" id="SM00953">
    <property type="entry name" value="RES"/>
    <property type="match status" value="1"/>
</dbReference>
<evidence type="ECO:0000313" key="2">
    <source>
        <dbReference type="EMBL" id="KAB7791319.1"/>
    </source>
</evidence>
<proteinExistence type="predicted"/>
<dbReference type="RefSeq" id="WP_193312261.1">
    <property type="nucleotide sequence ID" value="NZ_JBHSKZ010000028.1"/>
</dbReference>
<dbReference type="Proteomes" id="UP000441772">
    <property type="component" value="Unassembled WGS sequence"/>
</dbReference>